<name>A0A943TAD6_9MICC</name>
<dbReference type="Pfam" id="PF00293">
    <property type="entry name" value="NUDIX"/>
    <property type="match status" value="1"/>
</dbReference>
<keyword evidence="2" id="KW-0378">Hydrolase</keyword>
<dbReference type="Proteomes" id="UP000739069">
    <property type="component" value="Unassembled WGS sequence"/>
</dbReference>
<dbReference type="GO" id="GO:0016787">
    <property type="term" value="F:hydrolase activity"/>
    <property type="evidence" value="ECO:0007669"/>
    <property type="project" value="UniProtKB-KW"/>
</dbReference>
<accession>A0A943TAD6</accession>
<reference evidence="4" key="1">
    <citation type="submission" date="2021-02" db="EMBL/GenBank/DDBJ databases">
        <title>Infant gut strain persistence is associated with maternal origin, phylogeny, and functional potential including surface adhesion and iron acquisition.</title>
        <authorList>
            <person name="Lou Y.C."/>
        </authorList>
    </citation>
    <scope>NUCLEOTIDE SEQUENCE</scope>
    <source>
        <strain evidence="4">L1_008_092G1_dasL1_008_092G1_concoct_16</strain>
    </source>
</reference>
<feature type="domain" description="Nudix hydrolase" evidence="3">
    <location>
        <begin position="31"/>
        <end position="166"/>
    </location>
</feature>
<evidence type="ECO:0000313" key="4">
    <source>
        <dbReference type="EMBL" id="MBS6634653.1"/>
    </source>
</evidence>
<dbReference type="PANTHER" id="PTHR43046">
    <property type="entry name" value="GDP-MANNOSE MANNOSYL HYDROLASE"/>
    <property type="match status" value="1"/>
</dbReference>
<gene>
    <name evidence="4" type="ORF">KH265_03160</name>
</gene>
<dbReference type="PANTHER" id="PTHR43046:SF2">
    <property type="entry name" value="8-OXO-DGTP DIPHOSPHATASE-RELATED"/>
    <property type="match status" value="1"/>
</dbReference>
<protein>
    <submittedName>
        <fullName evidence="4">NUDIX domain-containing protein</fullName>
    </submittedName>
</protein>
<evidence type="ECO:0000259" key="3">
    <source>
        <dbReference type="PROSITE" id="PS51462"/>
    </source>
</evidence>
<sequence length="176" mass="19164">MQIPPNTPAQHTAQQTGRPVVTEHTAIDSVHRVVNVCAVAIRDEWGYVLTVRKKSSDGFMMPGGKPELGESPVQTACREVSEEIGLTPDPTRMHYLGTLEAAALNESGFTVRAETFEYAPTEEQRAHLASLSPHAEIAELRWVDPAMTRPSDVAAQAPLNTEQIFPLLAATPAPRD</sequence>
<organism evidence="4 5">
    <name type="scientific">Rothia mucilaginosa</name>
    <dbReference type="NCBI Taxonomy" id="43675"/>
    <lineage>
        <taxon>Bacteria</taxon>
        <taxon>Bacillati</taxon>
        <taxon>Actinomycetota</taxon>
        <taxon>Actinomycetes</taxon>
        <taxon>Micrococcales</taxon>
        <taxon>Micrococcaceae</taxon>
        <taxon>Rothia</taxon>
    </lineage>
</organism>
<evidence type="ECO:0000256" key="1">
    <source>
        <dbReference type="ARBA" id="ARBA00001946"/>
    </source>
</evidence>
<dbReference type="InterPro" id="IPR015797">
    <property type="entry name" value="NUDIX_hydrolase-like_dom_sf"/>
</dbReference>
<evidence type="ECO:0000256" key="2">
    <source>
        <dbReference type="ARBA" id="ARBA00022801"/>
    </source>
</evidence>
<dbReference type="InterPro" id="IPR020084">
    <property type="entry name" value="NUDIX_hydrolase_CS"/>
</dbReference>
<dbReference type="RefSeq" id="WP_303952266.1">
    <property type="nucleotide sequence ID" value="NZ_JAGZXI010000003.1"/>
</dbReference>
<proteinExistence type="predicted"/>
<dbReference type="PROSITE" id="PS51462">
    <property type="entry name" value="NUDIX"/>
    <property type="match status" value="1"/>
</dbReference>
<dbReference type="AlphaFoldDB" id="A0A943TAD6"/>
<dbReference type="CDD" id="cd04690">
    <property type="entry name" value="NUDIX_Hydrolase"/>
    <property type="match status" value="1"/>
</dbReference>
<dbReference type="PROSITE" id="PS00893">
    <property type="entry name" value="NUDIX_BOX"/>
    <property type="match status" value="1"/>
</dbReference>
<dbReference type="EMBL" id="JAGZXI010000003">
    <property type="protein sequence ID" value="MBS6634653.1"/>
    <property type="molecule type" value="Genomic_DNA"/>
</dbReference>
<dbReference type="SUPFAM" id="SSF55811">
    <property type="entry name" value="Nudix"/>
    <property type="match status" value="1"/>
</dbReference>
<comment type="cofactor">
    <cofactor evidence="1">
        <name>Mg(2+)</name>
        <dbReference type="ChEBI" id="CHEBI:18420"/>
    </cofactor>
</comment>
<comment type="caution">
    <text evidence="4">The sequence shown here is derived from an EMBL/GenBank/DDBJ whole genome shotgun (WGS) entry which is preliminary data.</text>
</comment>
<dbReference type="Gene3D" id="3.90.79.10">
    <property type="entry name" value="Nucleoside Triphosphate Pyrophosphohydrolase"/>
    <property type="match status" value="1"/>
</dbReference>
<dbReference type="InterPro" id="IPR000086">
    <property type="entry name" value="NUDIX_hydrolase_dom"/>
</dbReference>
<evidence type="ECO:0000313" key="5">
    <source>
        <dbReference type="Proteomes" id="UP000739069"/>
    </source>
</evidence>